<dbReference type="Gene3D" id="3.90.1150.10">
    <property type="entry name" value="Aspartate Aminotransferase, domain 1"/>
    <property type="match status" value="1"/>
</dbReference>
<comment type="similarity">
    <text evidence="2 3">Belongs to the DegT/DnrJ/EryC1 family.</text>
</comment>
<keyword evidence="4" id="KW-0032">Aminotransferase</keyword>
<evidence type="ECO:0000256" key="3">
    <source>
        <dbReference type="RuleBase" id="RU004508"/>
    </source>
</evidence>
<keyword evidence="1 3" id="KW-0663">Pyridoxal phosphate</keyword>
<dbReference type="Proteomes" id="UP001337305">
    <property type="component" value="Unassembled WGS sequence"/>
</dbReference>
<dbReference type="CDD" id="cd00616">
    <property type="entry name" value="AHBA_syn"/>
    <property type="match status" value="1"/>
</dbReference>
<keyword evidence="5" id="KW-1185">Reference proteome</keyword>
<protein>
    <submittedName>
        <fullName evidence="4">DegT/DnrJ/EryC1/StrS aminotransferase family protein</fullName>
    </submittedName>
</protein>
<dbReference type="InterPro" id="IPR000653">
    <property type="entry name" value="DegT/StrS_aminotransferase"/>
</dbReference>
<dbReference type="SUPFAM" id="SSF53383">
    <property type="entry name" value="PLP-dependent transferases"/>
    <property type="match status" value="1"/>
</dbReference>
<keyword evidence="4" id="KW-0808">Transferase</keyword>
<sequence length="361" mass="40681">MIPFNNFKLHYQDLKPNIDEAITRVMDSGWYVLGKEVVAFEKEFAQYLNAKHCVGVASGTEAITLALMANNIGIGDEIITTNITAFPTITGIVQAGAKPIVVDVFKENGLIDYTKIASKINEKTKGIVPVHLYGQSCDMDYIMKIAKQYNLCVIEDCAQATGATYKNKKCGTIGNCGAFSFYPTKNLGAHGDAGAITTNNEETYNKLLSLRNYGQTKRYYHDFNGINSRLDELQAAILRVKLPFLKHWNKKRAQIASYYKEHLKGVTFLKENEYGESANHLFVIKVANRDHFLKYLNNNGVAALIHYPIPIHKQKAFLYQKDEVLEVSENFSSDILSLPIYPELSEKNLQEIVTIINKYEL</sequence>
<accession>A0ABU7XP36</accession>
<dbReference type="PANTHER" id="PTHR30244">
    <property type="entry name" value="TRANSAMINASE"/>
    <property type="match status" value="1"/>
</dbReference>
<dbReference type="InterPro" id="IPR015422">
    <property type="entry name" value="PyrdxlP-dep_Trfase_small"/>
</dbReference>
<dbReference type="EMBL" id="JAODOP010000004">
    <property type="protein sequence ID" value="MEF3832490.1"/>
    <property type="molecule type" value="Genomic_DNA"/>
</dbReference>
<dbReference type="InterPro" id="IPR015421">
    <property type="entry name" value="PyrdxlP-dep_Trfase_major"/>
</dbReference>
<proteinExistence type="inferred from homology"/>
<name>A0ABU7XP36_9FLAO</name>
<gene>
    <name evidence="4" type="ORF">N1F79_05075</name>
</gene>
<dbReference type="InterPro" id="IPR015424">
    <property type="entry name" value="PyrdxlP-dep_Trfase"/>
</dbReference>
<dbReference type="Pfam" id="PF01041">
    <property type="entry name" value="DegT_DnrJ_EryC1"/>
    <property type="match status" value="1"/>
</dbReference>
<organism evidence="4 5">
    <name type="scientific">Flavivirga spongiicola</name>
    <dbReference type="NCBI Taxonomy" id="421621"/>
    <lineage>
        <taxon>Bacteria</taxon>
        <taxon>Pseudomonadati</taxon>
        <taxon>Bacteroidota</taxon>
        <taxon>Flavobacteriia</taxon>
        <taxon>Flavobacteriales</taxon>
        <taxon>Flavobacteriaceae</taxon>
        <taxon>Flavivirga</taxon>
    </lineage>
</organism>
<dbReference type="Gene3D" id="3.40.640.10">
    <property type="entry name" value="Type I PLP-dependent aspartate aminotransferase-like (Major domain)"/>
    <property type="match status" value="1"/>
</dbReference>
<comment type="caution">
    <text evidence="4">The sequence shown here is derived from an EMBL/GenBank/DDBJ whole genome shotgun (WGS) entry which is preliminary data.</text>
</comment>
<dbReference type="PIRSF" id="PIRSF000390">
    <property type="entry name" value="PLP_StrS"/>
    <property type="match status" value="1"/>
</dbReference>
<dbReference type="RefSeq" id="WP_303304868.1">
    <property type="nucleotide sequence ID" value="NZ_JAODOP010000004.1"/>
</dbReference>
<evidence type="ECO:0000256" key="2">
    <source>
        <dbReference type="ARBA" id="ARBA00037999"/>
    </source>
</evidence>
<evidence type="ECO:0000313" key="5">
    <source>
        <dbReference type="Proteomes" id="UP001337305"/>
    </source>
</evidence>
<dbReference type="GO" id="GO:0008483">
    <property type="term" value="F:transaminase activity"/>
    <property type="evidence" value="ECO:0007669"/>
    <property type="project" value="UniProtKB-KW"/>
</dbReference>
<dbReference type="PANTHER" id="PTHR30244:SF36">
    <property type="entry name" value="3-OXO-GLUCOSE-6-PHOSPHATE:GLUTAMATE AMINOTRANSFERASE"/>
    <property type="match status" value="1"/>
</dbReference>
<evidence type="ECO:0000256" key="1">
    <source>
        <dbReference type="ARBA" id="ARBA00022898"/>
    </source>
</evidence>
<reference evidence="4 5" key="1">
    <citation type="submission" date="2022-09" db="EMBL/GenBank/DDBJ databases">
        <title>Genome sequencing of Flavivirga sp. MEBiC05379.</title>
        <authorList>
            <person name="Oh H.-M."/>
            <person name="Kwon K.K."/>
            <person name="Park M.J."/>
            <person name="Yang S.-H."/>
        </authorList>
    </citation>
    <scope>NUCLEOTIDE SEQUENCE [LARGE SCALE GENOMIC DNA]</scope>
    <source>
        <strain evidence="4 5">MEBiC05379</strain>
    </source>
</reference>
<evidence type="ECO:0000313" key="4">
    <source>
        <dbReference type="EMBL" id="MEF3832490.1"/>
    </source>
</evidence>